<dbReference type="HOGENOM" id="CLU_3124748_0_0_1"/>
<dbReference type="AlphaFoldDB" id="W6YA63"/>
<gene>
    <name evidence="1" type="ORF">COCCADRAFT_92366</name>
</gene>
<accession>W6YA63</accession>
<evidence type="ECO:0000313" key="1">
    <source>
        <dbReference type="EMBL" id="EUC34858.1"/>
    </source>
</evidence>
<dbReference type="KEGG" id="bze:COCCADRAFT_92366"/>
<name>W6YA63_COCC2</name>
<sequence length="50" mass="6245">MRCRHIWDFQPSGLHTNPTKCVKSHFRLFFQYHKPMDIPPRRTRYNDKKE</sequence>
<keyword evidence="2" id="KW-1185">Reference proteome</keyword>
<dbReference type="Proteomes" id="UP000053841">
    <property type="component" value="Unassembled WGS sequence"/>
</dbReference>
<dbReference type="EMBL" id="KI964584">
    <property type="protein sequence ID" value="EUC34858.1"/>
    <property type="molecule type" value="Genomic_DNA"/>
</dbReference>
<evidence type="ECO:0000313" key="2">
    <source>
        <dbReference type="Proteomes" id="UP000053841"/>
    </source>
</evidence>
<reference evidence="1 2" key="1">
    <citation type="journal article" date="2013" name="PLoS Genet.">
        <title>Comparative genome structure, secondary metabolite, and effector coding capacity across Cochliobolus pathogens.</title>
        <authorList>
            <person name="Condon B.J."/>
            <person name="Leng Y."/>
            <person name="Wu D."/>
            <person name="Bushley K.E."/>
            <person name="Ohm R.A."/>
            <person name="Otillar R."/>
            <person name="Martin J."/>
            <person name="Schackwitz W."/>
            <person name="Grimwood J."/>
            <person name="MohdZainudin N."/>
            <person name="Xue C."/>
            <person name="Wang R."/>
            <person name="Manning V.A."/>
            <person name="Dhillon B."/>
            <person name="Tu Z.J."/>
            <person name="Steffenson B.J."/>
            <person name="Salamov A."/>
            <person name="Sun H."/>
            <person name="Lowry S."/>
            <person name="LaButti K."/>
            <person name="Han J."/>
            <person name="Copeland A."/>
            <person name="Lindquist E."/>
            <person name="Barry K."/>
            <person name="Schmutz J."/>
            <person name="Baker S.E."/>
            <person name="Ciuffetti L.M."/>
            <person name="Grigoriev I.V."/>
            <person name="Zhong S."/>
            <person name="Turgeon B.G."/>
        </authorList>
    </citation>
    <scope>NUCLEOTIDE SEQUENCE [LARGE SCALE GENOMIC DNA]</scope>
    <source>
        <strain evidence="1 2">26-R-13</strain>
    </source>
</reference>
<dbReference type="GeneID" id="19153360"/>
<dbReference type="RefSeq" id="XP_007710842.1">
    <property type="nucleotide sequence ID" value="XM_007712652.1"/>
</dbReference>
<proteinExistence type="predicted"/>
<organism evidence="1 2">
    <name type="scientific">Cochliobolus carbonum (strain 26-R-13)</name>
    <name type="common">Maize leaf spot fungus</name>
    <name type="synonym">Bipolaris zeicola</name>
    <dbReference type="NCBI Taxonomy" id="930089"/>
    <lineage>
        <taxon>Eukaryota</taxon>
        <taxon>Fungi</taxon>
        <taxon>Dikarya</taxon>
        <taxon>Ascomycota</taxon>
        <taxon>Pezizomycotina</taxon>
        <taxon>Dothideomycetes</taxon>
        <taxon>Pleosporomycetidae</taxon>
        <taxon>Pleosporales</taxon>
        <taxon>Pleosporineae</taxon>
        <taxon>Pleosporaceae</taxon>
        <taxon>Bipolaris</taxon>
    </lineage>
</organism>
<protein>
    <submittedName>
        <fullName evidence="1">Uncharacterized protein</fullName>
    </submittedName>
</protein>